<protein>
    <submittedName>
        <fullName evidence="1">Uncharacterized protein</fullName>
    </submittedName>
</protein>
<proteinExistence type="predicted"/>
<gene>
    <name evidence="1" type="ORF">F4821DRAFT_24275</name>
</gene>
<keyword evidence="2" id="KW-1185">Reference proteome</keyword>
<name>A0ACC0CMG3_9PEZI</name>
<dbReference type="EMBL" id="MU394391">
    <property type="protein sequence ID" value="KAI6081584.1"/>
    <property type="molecule type" value="Genomic_DNA"/>
</dbReference>
<accession>A0ACC0CMG3</accession>
<organism evidence="1 2">
    <name type="scientific">Hypoxylon rubiginosum</name>
    <dbReference type="NCBI Taxonomy" id="110542"/>
    <lineage>
        <taxon>Eukaryota</taxon>
        <taxon>Fungi</taxon>
        <taxon>Dikarya</taxon>
        <taxon>Ascomycota</taxon>
        <taxon>Pezizomycotina</taxon>
        <taxon>Sordariomycetes</taxon>
        <taxon>Xylariomycetidae</taxon>
        <taxon>Xylariales</taxon>
        <taxon>Hypoxylaceae</taxon>
        <taxon>Hypoxylon</taxon>
    </lineage>
</organism>
<comment type="caution">
    <text evidence="1">The sequence shown here is derived from an EMBL/GenBank/DDBJ whole genome shotgun (WGS) entry which is preliminary data.</text>
</comment>
<dbReference type="Proteomes" id="UP001497680">
    <property type="component" value="Unassembled WGS sequence"/>
</dbReference>
<reference evidence="1 2" key="1">
    <citation type="journal article" date="2022" name="New Phytol.">
        <title>Ecological generalism drives hyperdiversity of secondary metabolite gene clusters in xylarialean endophytes.</title>
        <authorList>
            <person name="Franco M.E.E."/>
            <person name="Wisecaver J.H."/>
            <person name="Arnold A.E."/>
            <person name="Ju Y.M."/>
            <person name="Slot J.C."/>
            <person name="Ahrendt S."/>
            <person name="Moore L.P."/>
            <person name="Eastman K.E."/>
            <person name="Scott K."/>
            <person name="Konkel Z."/>
            <person name="Mondo S.J."/>
            <person name="Kuo A."/>
            <person name="Hayes R.D."/>
            <person name="Haridas S."/>
            <person name="Andreopoulos B."/>
            <person name="Riley R."/>
            <person name="LaButti K."/>
            <person name="Pangilinan J."/>
            <person name="Lipzen A."/>
            <person name="Amirebrahimi M."/>
            <person name="Yan J."/>
            <person name="Adam C."/>
            <person name="Keymanesh K."/>
            <person name="Ng V."/>
            <person name="Louie K."/>
            <person name="Northen T."/>
            <person name="Drula E."/>
            <person name="Henrissat B."/>
            <person name="Hsieh H.M."/>
            <person name="Youens-Clark K."/>
            <person name="Lutzoni F."/>
            <person name="Miadlikowska J."/>
            <person name="Eastwood D.C."/>
            <person name="Hamelin R.C."/>
            <person name="Grigoriev I.V."/>
            <person name="U'Ren J.M."/>
        </authorList>
    </citation>
    <scope>NUCLEOTIDE SEQUENCE [LARGE SCALE GENOMIC DNA]</scope>
    <source>
        <strain evidence="1 2">ER1909</strain>
    </source>
</reference>
<evidence type="ECO:0000313" key="1">
    <source>
        <dbReference type="EMBL" id="KAI6081584.1"/>
    </source>
</evidence>
<sequence>MESKGDSGVPLSSTRQLTPSSKQAISAPAEEDPILRYRKTPIFLLIMYLPTLIIPWVLVCVMTRRPLGSPSYYDQTGTHNTSNHAGLIVYRLFKSINAVLAVPIISALLAHAAVVYATRRRRDQNLNVQQLFALADRGWSNYSLLWSAHSRGRSSLLLWLGALLVLLGAVLQPLISVLVTFEDIAVTSCLDIPVGGAGSCSASGPPVIGYDPEPADMHRVQRDVILQDVLGRLVTASDSEIQPNLWPVDPNWSDDTGANYDVSPYQWTFGTYWSGSYWASNGFNPDGFFASALDHGASTGVLREHAIQLNSSVHCERVPPSNLPAPCPGPRPLEIHVEREGLTLSVCAPGNSSQFPFTPSRHRQDITEDLYVHLAESYESASYLDNDFTMHCTASTSRGYFELGNEQNHYAYGPLLDRWPDPEDIAANFNDYLGEARPTEEDPGELDVWDLPPSASLGTPFYDDILYGDAEVPGPLMVSAEVLFGNYSFLQFIVGNTTETTPAQAYANICEHGSIPFLLSGLVSTRKYNGRTTGYCYDAAAQVRDSKNMDRFNDDLTHIVAAHASMFNDTDIAEYALMMSMYFANRAVLIQTPLSDFNLQVGREIYSSPGTITARPIMATASLIVISTLIFLQALGLAVLAWFIYSMPTWASAFGAMEVARIGKALPDDGLPPLGPVTLQDEKRLMEIDGLVGRMSEGELADKMQGQGAEGRVQLALGGKGFITREVLHNKPEVGDK</sequence>
<evidence type="ECO:0000313" key="2">
    <source>
        <dbReference type="Proteomes" id="UP001497680"/>
    </source>
</evidence>